<proteinExistence type="predicted"/>
<gene>
    <name evidence="1" type="ORF">AZI86_02065</name>
</gene>
<evidence type="ECO:0000313" key="2">
    <source>
        <dbReference type="Proteomes" id="UP000075320"/>
    </source>
</evidence>
<accession>A0A150WN22</accession>
<comment type="caution">
    <text evidence="1">The sequence shown here is derived from an EMBL/GenBank/DDBJ whole genome shotgun (WGS) entry which is preliminary data.</text>
</comment>
<dbReference type="AlphaFoldDB" id="A0A150WN22"/>
<evidence type="ECO:0000313" key="1">
    <source>
        <dbReference type="EMBL" id="KYG65881.1"/>
    </source>
</evidence>
<keyword evidence="2" id="KW-1185">Reference proteome</keyword>
<reference evidence="1 2" key="1">
    <citation type="submission" date="2016-03" db="EMBL/GenBank/DDBJ databases">
        <authorList>
            <person name="Ploux O."/>
        </authorList>
    </citation>
    <scope>NUCLEOTIDE SEQUENCE [LARGE SCALE GENOMIC DNA]</scope>
    <source>
        <strain evidence="1 2">R0</strain>
    </source>
</reference>
<protein>
    <submittedName>
        <fullName evidence="1">Uncharacterized protein</fullName>
    </submittedName>
</protein>
<organism evidence="1 2">
    <name type="scientific">Bdellovibrio bacteriovorus</name>
    <dbReference type="NCBI Taxonomy" id="959"/>
    <lineage>
        <taxon>Bacteria</taxon>
        <taxon>Pseudomonadati</taxon>
        <taxon>Bdellovibrionota</taxon>
        <taxon>Bdellovibrionia</taxon>
        <taxon>Bdellovibrionales</taxon>
        <taxon>Pseudobdellovibrionaceae</taxon>
        <taxon>Bdellovibrio</taxon>
    </lineage>
</organism>
<dbReference type="Proteomes" id="UP000075320">
    <property type="component" value="Unassembled WGS sequence"/>
</dbReference>
<sequence>MNNQRKITALIVAKLREGQDSLTDNIEQRLREVSSFPDRVQVQFIVSIFAKNPSETDWKVLFENIESLLLTTDEDQLEVIYQDVLETLSNLICNQVLAPHLVTSVIGPRSRKYIEDYDKLLGSKTPGF</sequence>
<dbReference type="EMBL" id="LUKE01000001">
    <property type="protein sequence ID" value="KYG65881.1"/>
    <property type="molecule type" value="Genomic_DNA"/>
</dbReference>
<dbReference type="OrthoDB" id="9969735at2"/>
<name>A0A150WN22_BDEBC</name>
<dbReference type="RefSeq" id="WP_061833424.1">
    <property type="nucleotide sequence ID" value="NZ_LUKE01000001.1"/>
</dbReference>